<evidence type="ECO:0000256" key="1">
    <source>
        <dbReference type="HAMAP-Rule" id="MF_02128"/>
    </source>
</evidence>
<dbReference type="Pfam" id="PF00586">
    <property type="entry name" value="AIRS"/>
    <property type="match status" value="1"/>
</dbReference>
<feature type="binding site" evidence="1">
    <location>
        <position position="64"/>
    </location>
    <ligand>
        <name>Mg(2+)</name>
        <dbReference type="ChEBI" id="CHEBI:18420"/>
        <label>4</label>
    </ligand>
</feature>
<dbReference type="GO" id="GO:0009030">
    <property type="term" value="F:thiamine-phosphate kinase activity"/>
    <property type="evidence" value="ECO:0007669"/>
    <property type="project" value="UniProtKB-UniRule"/>
</dbReference>
<dbReference type="InterPro" id="IPR006283">
    <property type="entry name" value="ThiL-like"/>
</dbReference>
<evidence type="ECO:0000259" key="3">
    <source>
        <dbReference type="Pfam" id="PF02769"/>
    </source>
</evidence>
<dbReference type="EMBL" id="JAEKNS010000067">
    <property type="protein sequence ID" value="MBJ7594435.1"/>
    <property type="molecule type" value="Genomic_DNA"/>
</dbReference>
<dbReference type="GO" id="GO:0000287">
    <property type="term" value="F:magnesium ion binding"/>
    <property type="evidence" value="ECO:0007669"/>
    <property type="project" value="UniProtKB-UniRule"/>
</dbReference>
<sequence length="346" mass="35746">MSRSAPPVPHRDFGAGGPTLAQTGERALLEQLVAISAAAFQRAPAAGDDAAVWTPPAGRDLAVSVDALVEDVDFRRGWIGPRQLGRRAFGVAVSDLAGTGAEPLTCLATLCARPSEQLEDVLEIQRGLCEAAAEAGCAVVGGDVSAIDGPLVIDVCVSGSLPTGRALRRAAGRAGDLLLVTGVLGRSAAGLRLLLDGLAPAAVTEQDWVDAHLQPVTRLREGARLLEVGVRCAGDVSDGVLVDAERTARASSCAVEIWRDSLPVDAHLSDRFGQGWLELAVAGGEDFELLAATPESDAADLMRAWPGELAPLTVIGALTAGSGLRLLDRRGGIEQTAPRTLAAHFS</sequence>
<feature type="binding site" evidence="1">
    <location>
        <position position="143"/>
    </location>
    <ligand>
        <name>Mg(2+)</name>
        <dbReference type="ChEBI" id="CHEBI:18420"/>
        <label>1</label>
    </ligand>
</feature>
<evidence type="ECO:0000313" key="4">
    <source>
        <dbReference type="EMBL" id="MBJ7594435.1"/>
    </source>
</evidence>
<dbReference type="NCBIfam" id="TIGR01379">
    <property type="entry name" value="thiL"/>
    <property type="match status" value="1"/>
</dbReference>
<dbReference type="RefSeq" id="WP_337310626.1">
    <property type="nucleotide sequence ID" value="NZ_JAEKNS010000067.1"/>
</dbReference>
<name>A0A2W5ZBX4_9BACT</name>
<feature type="binding site" evidence="1">
    <location>
        <position position="49"/>
    </location>
    <ligand>
        <name>Mg(2+)</name>
        <dbReference type="ChEBI" id="CHEBI:18420"/>
        <label>4</label>
    </ligand>
</feature>
<evidence type="ECO:0000313" key="5">
    <source>
        <dbReference type="EMBL" id="PZR81477.1"/>
    </source>
</evidence>
<comment type="function">
    <text evidence="1">Catalyzes the ATP-dependent phosphorylation of thiamine-monophosphate (TMP) to form thiamine-pyrophosphate (TPP), the active form of vitamin B1.</text>
</comment>
<proteinExistence type="inferred from homology"/>
<dbReference type="CDD" id="cd02194">
    <property type="entry name" value="ThiL"/>
    <property type="match status" value="1"/>
</dbReference>
<dbReference type="SUPFAM" id="SSF55326">
    <property type="entry name" value="PurM N-terminal domain-like"/>
    <property type="match status" value="1"/>
</dbReference>
<feature type="binding site" evidence="1">
    <location>
        <position position="95"/>
    </location>
    <ligand>
        <name>Mg(2+)</name>
        <dbReference type="ChEBI" id="CHEBI:18420"/>
        <label>3</label>
    </ligand>
</feature>
<dbReference type="InterPro" id="IPR010918">
    <property type="entry name" value="PurM-like_C_dom"/>
</dbReference>
<dbReference type="GO" id="GO:0009228">
    <property type="term" value="P:thiamine biosynthetic process"/>
    <property type="evidence" value="ECO:0007669"/>
    <property type="project" value="UniProtKB-KW"/>
</dbReference>
<feature type="binding site" evidence="1">
    <location>
        <position position="235"/>
    </location>
    <ligand>
        <name>Mg(2+)</name>
        <dbReference type="ChEBI" id="CHEBI:18420"/>
        <label>3</label>
    </ligand>
</feature>
<dbReference type="Gene3D" id="3.30.1330.10">
    <property type="entry name" value="PurM-like, N-terminal domain"/>
    <property type="match status" value="1"/>
</dbReference>
<keyword evidence="1" id="KW-0547">Nucleotide-binding</keyword>
<feature type="binding site" evidence="1">
    <location>
        <position position="66"/>
    </location>
    <ligand>
        <name>Mg(2+)</name>
        <dbReference type="ChEBI" id="CHEBI:18420"/>
        <label>1</label>
    </ligand>
</feature>
<feature type="binding site" evidence="1">
    <location>
        <position position="95"/>
    </location>
    <ligand>
        <name>Mg(2+)</name>
        <dbReference type="ChEBI" id="CHEBI:18420"/>
        <label>2</label>
    </ligand>
</feature>
<dbReference type="Proteomes" id="UP000248724">
    <property type="component" value="Unassembled WGS sequence"/>
</dbReference>
<reference evidence="5 6" key="1">
    <citation type="journal article" date="2017" name="Nature">
        <title>Atmospheric trace gases support primary production in Antarctic desert surface soil.</title>
        <authorList>
            <person name="Ji M."/>
            <person name="Greening C."/>
            <person name="Vanwonterghem I."/>
            <person name="Carere C.R."/>
            <person name="Bay S.K."/>
            <person name="Steen J.A."/>
            <person name="Montgomery K."/>
            <person name="Lines T."/>
            <person name="Beardall J."/>
            <person name="van Dorst J."/>
            <person name="Snape I."/>
            <person name="Stott M.B."/>
            <person name="Hugenholtz P."/>
            <person name="Ferrari B.C."/>
        </authorList>
    </citation>
    <scope>NUCLEOTIDE SEQUENCE [LARGE SCALE GENOMIC DNA]</scope>
    <source>
        <strain evidence="5">RRmetagenome_bin12</strain>
    </source>
</reference>
<dbReference type="InterPro" id="IPR036676">
    <property type="entry name" value="PurM-like_C_sf"/>
</dbReference>
<evidence type="ECO:0000313" key="7">
    <source>
        <dbReference type="Proteomes" id="UP000606991"/>
    </source>
</evidence>
<keyword evidence="1 5" id="KW-0418">Kinase</keyword>
<dbReference type="Proteomes" id="UP000606991">
    <property type="component" value="Unassembled WGS sequence"/>
</dbReference>
<keyword evidence="1" id="KW-0479">Metal-binding</keyword>
<accession>A0A934K243</accession>
<comment type="caution">
    <text evidence="5">The sequence shown here is derived from an EMBL/GenBank/DDBJ whole genome shotgun (WGS) entry which is preliminary data.</text>
</comment>
<keyword evidence="1" id="KW-0067">ATP-binding</keyword>
<dbReference type="GO" id="GO:0005524">
    <property type="term" value="F:ATP binding"/>
    <property type="evidence" value="ECO:0007669"/>
    <property type="project" value="UniProtKB-UniRule"/>
</dbReference>
<feature type="domain" description="PurM-like N-terminal" evidence="2">
    <location>
        <begin position="47"/>
        <end position="159"/>
    </location>
</feature>
<dbReference type="SUPFAM" id="SSF56042">
    <property type="entry name" value="PurM C-terminal domain-like"/>
    <property type="match status" value="1"/>
</dbReference>
<comment type="miscellaneous">
    <text evidence="1">Reaction mechanism of ThiL seems to utilize a direct, inline transfer of the gamma-phosphate of ATP to TMP rather than a phosphorylated enzyme intermediate.</text>
</comment>
<dbReference type="InterPro" id="IPR036921">
    <property type="entry name" value="PurM-like_N_sf"/>
</dbReference>
<comment type="catalytic activity">
    <reaction evidence="1">
        <text>thiamine phosphate + ATP = thiamine diphosphate + ADP</text>
        <dbReference type="Rhea" id="RHEA:15913"/>
        <dbReference type="ChEBI" id="CHEBI:30616"/>
        <dbReference type="ChEBI" id="CHEBI:37575"/>
        <dbReference type="ChEBI" id="CHEBI:58937"/>
        <dbReference type="ChEBI" id="CHEBI:456216"/>
        <dbReference type="EC" id="2.7.4.16"/>
    </reaction>
</comment>
<comment type="similarity">
    <text evidence="1">Belongs to the thiamine-monophosphate kinase family.</text>
</comment>
<comment type="pathway">
    <text evidence="1">Cofactor biosynthesis; thiamine diphosphate biosynthesis; thiamine diphosphate from thiamine phosphate: step 1/1.</text>
</comment>
<feature type="binding site" evidence="1">
    <location>
        <position position="169"/>
    </location>
    <ligand>
        <name>ATP</name>
        <dbReference type="ChEBI" id="CHEBI:30616"/>
    </ligand>
</feature>
<dbReference type="GO" id="GO:0009229">
    <property type="term" value="P:thiamine diphosphate biosynthetic process"/>
    <property type="evidence" value="ECO:0007669"/>
    <property type="project" value="UniProtKB-UniRule"/>
</dbReference>
<dbReference type="Gene3D" id="3.90.650.10">
    <property type="entry name" value="PurM-like C-terminal domain"/>
    <property type="match status" value="1"/>
</dbReference>
<feature type="binding site" evidence="1">
    <location>
        <position position="237"/>
    </location>
    <ligand>
        <name>ATP</name>
        <dbReference type="ChEBI" id="CHEBI:30616"/>
    </ligand>
</feature>
<dbReference type="EMBL" id="QHBU01000110">
    <property type="protein sequence ID" value="PZR81477.1"/>
    <property type="molecule type" value="Genomic_DNA"/>
</dbReference>
<accession>A0A2W5ZBX4</accession>
<feature type="domain" description="PurM-like C-terminal" evidence="3">
    <location>
        <begin position="173"/>
        <end position="326"/>
    </location>
</feature>
<evidence type="ECO:0000259" key="2">
    <source>
        <dbReference type="Pfam" id="PF00586"/>
    </source>
</evidence>
<feature type="binding site" evidence="1">
    <location>
        <begin position="142"/>
        <end position="143"/>
    </location>
    <ligand>
        <name>ATP</name>
        <dbReference type="ChEBI" id="CHEBI:30616"/>
    </ligand>
</feature>
<feature type="binding site" evidence="1">
    <location>
        <position position="66"/>
    </location>
    <ligand>
        <name>Mg(2+)</name>
        <dbReference type="ChEBI" id="CHEBI:18420"/>
        <label>2</label>
    </ligand>
</feature>
<keyword evidence="1" id="KW-0460">Magnesium</keyword>
<feature type="binding site" evidence="1">
    <location>
        <position position="73"/>
    </location>
    <ligand>
        <name>substrate</name>
    </ligand>
</feature>
<dbReference type="PIRSF" id="PIRSF005303">
    <property type="entry name" value="Thiam_monoph_kin"/>
    <property type="match status" value="1"/>
</dbReference>
<dbReference type="EC" id="2.7.4.16" evidence="1"/>
<keyword evidence="1" id="KW-0784">Thiamine biosynthesis</keyword>
<dbReference type="InterPro" id="IPR016188">
    <property type="entry name" value="PurM-like_N"/>
</dbReference>
<dbReference type="AlphaFoldDB" id="A0A2W5ZBX4"/>
<reference evidence="4 7" key="3">
    <citation type="submission" date="2020-10" db="EMBL/GenBank/DDBJ databases">
        <title>Ca. Dormibacterota MAGs.</title>
        <authorList>
            <person name="Montgomery K."/>
        </authorList>
    </citation>
    <scope>NUCLEOTIDE SEQUENCE [LARGE SCALE GENOMIC DNA]</scope>
    <source>
        <strain evidence="4">SC8812_S17_18</strain>
    </source>
</reference>
<dbReference type="HAMAP" id="MF_02128">
    <property type="entry name" value="TMP_kinase"/>
    <property type="match status" value="1"/>
</dbReference>
<keyword evidence="1 4" id="KW-0808">Transferase</keyword>
<feature type="binding site" evidence="1">
    <location>
        <position position="238"/>
    </location>
    <ligand>
        <name>Mg(2+)</name>
        <dbReference type="ChEBI" id="CHEBI:18420"/>
        <label>5</label>
    </ligand>
</feature>
<comment type="caution">
    <text evidence="1">Lacks conserved residue(s) required for the propagation of feature annotation.</text>
</comment>
<reference evidence="5" key="2">
    <citation type="submission" date="2018-05" db="EMBL/GenBank/DDBJ databases">
        <authorList>
            <person name="Ferrari B."/>
        </authorList>
    </citation>
    <scope>NUCLEOTIDE SEQUENCE</scope>
    <source>
        <strain evidence="5">RRmetagenome_bin12</strain>
    </source>
</reference>
<dbReference type="UniPathway" id="UPA00060">
    <property type="reaction ID" value="UER00142"/>
</dbReference>
<dbReference type="PANTHER" id="PTHR30270:SF0">
    <property type="entry name" value="THIAMINE-MONOPHOSPHATE KINASE"/>
    <property type="match status" value="1"/>
</dbReference>
<protein>
    <recommendedName>
        <fullName evidence="1">Thiamine-monophosphate kinase</fullName>
        <shortName evidence="1">TMP kinase</shortName>
        <shortName evidence="1">Thiamine-phosphate kinase</shortName>
        <ecNumber evidence="1">2.7.4.16</ecNumber>
    </recommendedName>
</protein>
<feature type="binding site" evidence="1">
    <location>
        <position position="95"/>
    </location>
    <ligand>
        <name>Mg(2+)</name>
        <dbReference type="ChEBI" id="CHEBI:18420"/>
        <label>4</label>
    </ligand>
</feature>
<gene>
    <name evidence="1 5" type="primary">thiL</name>
    <name evidence="5" type="ORF">DLM65_05750</name>
    <name evidence="4" type="ORF">JF886_06145</name>
</gene>
<dbReference type="Pfam" id="PF02769">
    <property type="entry name" value="AIRS_C"/>
    <property type="match status" value="1"/>
</dbReference>
<feature type="binding site" evidence="1">
    <location>
        <position position="285"/>
    </location>
    <ligand>
        <name>substrate</name>
    </ligand>
</feature>
<dbReference type="PANTHER" id="PTHR30270">
    <property type="entry name" value="THIAMINE-MONOPHOSPHATE KINASE"/>
    <property type="match status" value="1"/>
</dbReference>
<organism evidence="5 6">
    <name type="scientific">Candidatus Aeolococcus gillhamiae</name>
    <dbReference type="NCBI Taxonomy" id="3127015"/>
    <lineage>
        <taxon>Bacteria</taxon>
        <taxon>Bacillati</taxon>
        <taxon>Candidatus Dormiibacterota</taxon>
        <taxon>Candidatus Dormibacteria</taxon>
        <taxon>Candidatus Aeolococcales</taxon>
        <taxon>Candidatus Aeolococcaceae</taxon>
        <taxon>Candidatus Aeolococcus</taxon>
    </lineage>
</organism>
<evidence type="ECO:0000313" key="6">
    <source>
        <dbReference type="Proteomes" id="UP000248724"/>
    </source>
</evidence>
<feature type="binding site" evidence="1">
    <location>
        <position position="49"/>
    </location>
    <ligand>
        <name>Mg(2+)</name>
        <dbReference type="ChEBI" id="CHEBI:18420"/>
        <label>3</label>
    </ligand>
</feature>